<dbReference type="HAMAP" id="MF_01877">
    <property type="entry name" value="16SrRNA_methyltr_I"/>
    <property type="match status" value="1"/>
</dbReference>
<dbReference type="PIRSF" id="PIRSF005917">
    <property type="entry name" value="MTase_YraL"/>
    <property type="match status" value="1"/>
</dbReference>
<evidence type="ECO:0000313" key="9">
    <source>
        <dbReference type="Proteomes" id="UP001058120"/>
    </source>
</evidence>
<dbReference type="CDD" id="cd11648">
    <property type="entry name" value="RsmI"/>
    <property type="match status" value="1"/>
</dbReference>
<keyword evidence="5 6" id="KW-0949">S-adenosyl-L-methionine</keyword>
<dbReference type="PANTHER" id="PTHR46111:SF1">
    <property type="entry name" value="RIBOSOMAL RNA SMALL SUBUNIT METHYLTRANSFERASE I"/>
    <property type="match status" value="1"/>
</dbReference>
<dbReference type="SUPFAM" id="SSF53790">
    <property type="entry name" value="Tetrapyrrole methylase"/>
    <property type="match status" value="1"/>
</dbReference>
<comment type="subcellular location">
    <subcellularLocation>
        <location evidence="6">Cytoplasm</location>
    </subcellularLocation>
</comment>
<dbReference type="NCBIfam" id="TIGR00096">
    <property type="entry name" value="16S rRNA (cytidine(1402)-2'-O)-methyltransferase"/>
    <property type="match status" value="1"/>
</dbReference>
<dbReference type="InterPro" id="IPR018063">
    <property type="entry name" value="SAM_MeTrfase_RsmI_CS"/>
</dbReference>
<protein>
    <recommendedName>
        <fullName evidence="6">Ribosomal RNA small subunit methyltransferase I</fullName>
        <ecNumber evidence="6">2.1.1.198</ecNumber>
    </recommendedName>
    <alternativeName>
        <fullName evidence="6">16S rRNA 2'-O-ribose C1402 methyltransferase</fullName>
    </alternativeName>
    <alternativeName>
        <fullName evidence="6">rRNA (cytidine-2'-O-)-methyltransferase RsmI</fullName>
    </alternativeName>
</protein>
<dbReference type="InterPro" id="IPR014777">
    <property type="entry name" value="4pyrrole_Mease_sub1"/>
</dbReference>
<keyword evidence="9" id="KW-1185">Reference proteome</keyword>
<dbReference type="GO" id="GO:0032259">
    <property type="term" value="P:methylation"/>
    <property type="evidence" value="ECO:0007669"/>
    <property type="project" value="UniProtKB-KW"/>
</dbReference>
<dbReference type="RefSeq" id="WP_334315319.1">
    <property type="nucleotide sequence ID" value="NZ_CP065938.1"/>
</dbReference>
<dbReference type="InterPro" id="IPR000878">
    <property type="entry name" value="4pyrrol_Mease"/>
</dbReference>
<dbReference type="PANTHER" id="PTHR46111">
    <property type="entry name" value="RIBOSOMAL RNA SMALL SUBUNIT METHYLTRANSFERASE I"/>
    <property type="match status" value="1"/>
</dbReference>
<dbReference type="EMBL" id="CP065938">
    <property type="protein sequence ID" value="UWX05736.1"/>
    <property type="molecule type" value="Genomic_DNA"/>
</dbReference>
<dbReference type="EC" id="2.1.1.198" evidence="6"/>
<evidence type="ECO:0000313" key="8">
    <source>
        <dbReference type="EMBL" id="UWX05736.1"/>
    </source>
</evidence>
<keyword evidence="2 6" id="KW-0698">rRNA processing</keyword>
<proteinExistence type="inferred from homology"/>
<dbReference type="Pfam" id="PF00590">
    <property type="entry name" value="TP_methylase"/>
    <property type="match status" value="1"/>
</dbReference>
<comment type="function">
    <text evidence="6">Catalyzes the 2'-O-methylation of the ribose of cytidine 1402 (C1402) in 16S rRNA.</text>
</comment>
<keyword evidence="1 6" id="KW-0963">Cytoplasm</keyword>
<accession>A0ABY5Y2K1</accession>
<evidence type="ECO:0000256" key="3">
    <source>
        <dbReference type="ARBA" id="ARBA00022603"/>
    </source>
</evidence>
<dbReference type="InterPro" id="IPR035996">
    <property type="entry name" value="4pyrrol_Methylase_sf"/>
</dbReference>
<evidence type="ECO:0000256" key="1">
    <source>
        <dbReference type="ARBA" id="ARBA00022490"/>
    </source>
</evidence>
<dbReference type="Gene3D" id="3.30.950.10">
    <property type="entry name" value="Methyltransferase, Cobalt-precorrin-4 Transmethylase, Domain 2"/>
    <property type="match status" value="1"/>
</dbReference>
<comment type="similarity">
    <text evidence="6">Belongs to the methyltransferase superfamily. RsmI family.</text>
</comment>
<evidence type="ECO:0000256" key="6">
    <source>
        <dbReference type="HAMAP-Rule" id="MF_01877"/>
    </source>
</evidence>
<evidence type="ECO:0000256" key="4">
    <source>
        <dbReference type="ARBA" id="ARBA00022679"/>
    </source>
</evidence>
<dbReference type="InterPro" id="IPR008189">
    <property type="entry name" value="rRNA_ssu_MeTfrase_I"/>
</dbReference>
<keyword evidence="3 6" id="KW-0489">Methyltransferase</keyword>
<dbReference type="Proteomes" id="UP001058120">
    <property type="component" value="Chromosome"/>
</dbReference>
<keyword evidence="4 6" id="KW-0808">Transferase</keyword>
<feature type="domain" description="Tetrapyrrole methylase" evidence="7">
    <location>
        <begin position="10"/>
        <end position="210"/>
    </location>
</feature>
<dbReference type="InterPro" id="IPR014776">
    <property type="entry name" value="4pyrrole_Mease_sub2"/>
</dbReference>
<dbReference type="Gene3D" id="3.40.1010.10">
    <property type="entry name" value="Cobalt-precorrin-4 Transmethylase, Domain 1"/>
    <property type="match status" value="1"/>
</dbReference>
<evidence type="ECO:0000259" key="7">
    <source>
        <dbReference type="Pfam" id="PF00590"/>
    </source>
</evidence>
<gene>
    <name evidence="6 8" type="primary">rsmI</name>
    <name evidence="8" type="ORF">JBF11_09960</name>
</gene>
<name>A0ABY5Y2K1_9BACT</name>
<sequence>MSSPNNTFGKLHIVATPLGNAGDLSPRARKILEEVPLVLAEDTKRAGLNFARWGLKAKRLISFNDHSEEKKLEHALNFLQQGEDIALISDAGMPVISDPGYLIVKACREKNIPVTAIPGASAPVTALAGSGIAPNPFTFFGFLPRKTSDMEKTLAPYAKIFSTLVFFERKDRIAETLKYLYTLLGARDVCIARELTKEHEEFIFLNLETVPDLGHLLGELTVIVGPPLEISKSSRQEVQAIIREEKSLGGSPKQIAKRVQTQCHGWTTSEIYTLVTRD</sequence>
<dbReference type="PROSITE" id="PS01296">
    <property type="entry name" value="RSMI"/>
    <property type="match status" value="1"/>
</dbReference>
<evidence type="ECO:0000256" key="2">
    <source>
        <dbReference type="ARBA" id="ARBA00022552"/>
    </source>
</evidence>
<comment type="catalytic activity">
    <reaction evidence="6">
        <text>cytidine(1402) in 16S rRNA + S-adenosyl-L-methionine = 2'-O-methylcytidine(1402) in 16S rRNA + S-adenosyl-L-homocysteine + H(+)</text>
        <dbReference type="Rhea" id="RHEA:42924"/>
        <dbReference type="Rhea" id="RHEA-COMP:10285"/>
        <dbReference type="Rhea" id="RHEA-COMP:10286"/>
        <dbReference type="ChEBI" id="CHEBI:15378"/>
        <dbReference type="ChEBI" id="CHEBI:57856"/>
        <dbReference type="ChEBI" id="CHEBI:59789"/>
        <dbReference type="ChEBI" id="CHEBI:74495"/>
        <dbReference type="ChEBI" id="CHEBI:82748"/>
        <dbReference type="EC" id="2.1.1.198"/>
    </reaction>
</comment>
<dbReference type="GO" id="GO:0008168">
    <property type="term" value="F:methyltransferase activity"/>
    <property type="evidence" value="ECO:0007669"/>
    <property type="project" value="UniProtKB-KW"/>
</dbReference>
<organism evidence="8 9">
    <name type="scientific">Taurinivorans muris</name>
    <dbReference type="NCBI Taxonomy" id="2787751"/>
    <lineage>
        <taxon>Bacteria</taxon>
        <taxon>Pseudomonadati</taxon>
        <taxon>Thermodesulfobacteriota</taxon>
        <taxon>Desulfovibrionia</taxon>
        <taxon>Desulfovibrionales</taxon>
        <taxon>Desulfovibrionaceae</taxon>
        <taxon>Taurinivorans</taxon>
    </lineage>
</organism>
<reference evidence="8" key="1">
    <citation type="submission" date="2020-12" db="EMBL/GenBank/DDBJ databases">
        <title>Taurinivorans muris gen. nov., sp. nov., fundamental and realized metabolic niche of a ubiquitous sulfidogenic bacterium in the murine intestine.</title>
        <authorList>
            <person name="Ye H."/>
            <person name="Hanson B.T."/>
            <person name="Loy A."/>
        </authorList>
    </citation>
    <scope>NUCLEOTIDE SEQUENCE</scope>
    <source>
        <strain evidence="8">LT0009</strain>
    </source>
</reference>
<evidence type="ECO:0000256" key="5">
    <source>
        <dbReference type="ARBA" id="ARBA00022691"/>
    </source>
</evidence>